<protein>
    <submittedName>
        <fullName evidence="2">Uncharacterized protein</fullName>
    </submittedName>
</protein>
<feature type="region of interest" description="Disordered" evidence="1">
    <location>
        <begin position="1"/>
        <end position="49"/>
    </location>
</feature>
<keyword evidence="3" id="KW-1185">Reference proteome</keyword>
<evidence type="ECO:0000256" key="1">
    <source>
        <dbReference type="SAM" id="MobiDB-lite"/>
    </source>
</evidence>
<organism evidence="2 3">
    <name type="scientific">Vreelandella lionensis</name>
    <dbReference type="NCBI Taxonomy" id="1144478"/>
    <lineage>
        <taxon>Bacteria</taxon>
        <taxon>Pseudomonadati</taxon>
        <taxon>Pseudomonadota</taxon>
        <taxon>Gammaproteobacteria</taxon>
        <taxon>Oceanospirillales</taxon>
        <taxon>Halomonadaceae</taxon>
        <taxon>Vreelandella</taxon>
    </lineage>
</organism>
<dbReference type="RefSeq" id="WP_399841699.1">
    <property type="nucleotide sequence ID" value="NZ_JBITWC010000003.1"/>
</dbReference>
<dbReference type="Proteomes" id="UP001614338">
    <property type="component" value="Unassembled WGS sequence"/>
</dbReference>
<reference evidence="2 3" key="1">
    <citation type="submission" date="2024-10" db="EMBL/GenBank/DDBJ databases">
        <title>The Natural Products Discovery Center: Release of the First 8490 Sequenced Strains for Exploring Actinobacteria Biosynthetic Diversity.</title>
        <authorList>
            <person name="Kalkreuter E."/>
            <person name="Kautsar S.A."/>
            <person name="Yang D."/>
            <person name="Bader C.D."/>
            <person name="Teijaro C.N."/>
            <person name="Fluegel L."/>
            <person name="Davis C.M."/>
            <person name="Simpson J.R."/>
            <person name="Lauterbach L."/>
            <person name="Steele A.D."/>
            <person name="Gui C."/>
            <person name="Meng S."/>
            <person name="Li G."/>
            <person name="Viehrig K."/>
            <person name="Ye F."/>
            <person name="Su P."/>
            <person name="Kiefer A.F."/>
            <person name="Nichols A."/>
            <person name="Cepeda A.J."/>
            <person name="Yan W."/>
            <person name="Fan B."/>
            <person name="Jiang Y."/>
            <person name="Adhikari A."/>
            <person name="Zheng C.-J."/>
            <person name="Schuster L."/>
            <person name="Cowan T.M."/>
            <person name="Smanski M.J."/>
            <person name="Chevrette M.G."/>
            <person name="De Carvalho L.P.S."/>
            <person name="Shen B."/>
        </authorList>
    </citation>
    <scope>NUCLEOTIDE SEQUENCE [LARGE SCALE GENOMIC DNA]</scope>
    <source>
        <strain evidence="2 3">NPDC077409</strain>
    </source>
</reference>
<feature type="region of interest" description="Disordered" evidence="1">
    <location>
        <begin position="181"/>
        <end position="209"/>
    </location>
</feature>
<feature type="compositionally biased region" description="Low complexity" evidence="1">
    <location>
        <begin position="187"/>
        <end position="197"/>
    </location>
</feature>
<sequence>MAGLLQQGMQPAPEQAPQGQPMQGQPPQQPPQSGQPAQEVNDPRVNATPEEAGPQFEVLLEGMLGYLYGDGMQQAAQMLQQGDDITRRMGQVIGTVMVTTYNMIAQDGKTVPPNVMVRAGIELAKAVGEMAMEVGRLQPGEDEAIEAAFMLGLGLFGKTAEGLEDAQRQRYSEMVTAIQDGKRETVQGQQPPQQQPQGQPPQQPMMEGA</sequence>
<name>A0ABW8BNH5_9GAMM</name>
<accession>A0ABW8BNH5</accession>
<comment type="caution">
    <text evidence="2">The sequence shown here is derived from an EMBL/GenBank/DDBJ whole genome shotgun (WGS) entry which is preliminary data.</text>
</comment>
<evidence type="ECO:0000313" key="2">
    <source>
        <dbReference type="EMBL" id="MFI8748774.1"/>
    </source>
</evidence>
<feature type="compositionally biased region" description="Low complexity" evidence="1">
    <location>
        <begin position="1"/>
        <end position="39"/>
    </location>
</feature>
<gene>
    <name evidence="2" type="ORF">ACIGG6_02040</name>
</gene>
<evidence type="ECO:0000313" key="3">
    <source>
        <dbReference type="Proteomes" id="UP001614338"/>
    </source>
</evidence>
<dbReference type="EMBL" id="JBITWC010000003">
    <property type="protein sequence ID" value="MFI8748774.1"/>
    <property type="molecule type" value="Genomic_DNA"/>
</dbReference>
<proteinExistence type="predicted"/>